<proteinExistence type="predicted"/>
<evidence type="ECO:0000313" key="2">
    <source>
        <dbReference type="Proteomes" id="UP001597343"/>
    </source>
</evidence>
<gene>
    <name evidence="1" type="ORF">ACFSOY_02855</name>
</gene>
<dbReference type="EMBL" id="JBHUIO010000002">
    <property type="protein sequence ID" value="MFD2168957.1"/>
    <property type="molecule type" value="Genomic_DNA"/>
</dbReference>
<accession>A0ABW4ZSL6</accession>
<organism evidence="1 2">
    <name type="scientific">Tumebacillus lipolyticus</name>
    <dbReference type="NCBI Taxonomy" id="1280370"/>
    <lineage>
        <taxon>Bacteria</taxon>
        <taxon>Bacillati</taxon>
        <taxon>Bacillota</taxon>
        <taxon>Bacilli</taxon>
        <taxon>Bacillales</taxon>
        <taxon>Alicyclobacillaceae</taxon>
        <taxon>Tumebacillus</taxon>
    </lineage>
</organism>
<protein>
    <submittedName>
        <fullName evidence="1">YqhG family protein</fullName>
    </submittedName>
</protein>
<comment type="caution">
    <text evidence="1">The sequence shown here is derived from an EMBL/GenBank/DDBJ whole genome shotgun (WGS) entry which is preliminary data.</text>
</comment>
<dbReference type="Pfam" id="PF11079">
    <property type="entry name" value="YqhG"/>
    <property type="match status" value="1"/>
</dbReference>
<dbReference type="Proteomes" id="UP001597343">
    <property type="component" value="Unassembled WGS sequence"/>
</dbReference>
<dbReference type="InterPro" id="IPR024562">
    <property type="entry name" value="YqhG"/>
</dbReference>
<sequence length="290" mass="33271">MENKREIQDFCRRFFAAVDAPTLIDQTDFLQVELPREIDKQLTDRPYYWMYVEATGQQVPNTVLSLSFDRSVAVEGIEKIEYVTLGSFRLNKMIETAQKRGRVTRAYQQVSAKRLSPYLLTTFKISFLADRRRDEMVSYGVHLGHGSVEADFYPRIESLTFGEQPCSAAQVERSALSLAEGYQLLKANITSEIAALDHSWAEDADAHLAEELEQLETYYHSLGLIHADERATDEERSQKATLYAAERDLRISELKWRCAPRIQIEPFHFAVLYVAEEALRMTSSGKRLSI</sequence>
<name>A0ABW4ZSL6_9BACL</name>
<dbReference type="RefSeq" id="WP_386044010.1">
    <property type="nucleotide sequence ID" value="NZ_JBHUIO010000002.1"/>
</dbReference>
<keyword evidence="2" id="KW-1185">Reference proteome</keyword>
<reference evidence="2" key="1">
    <citation type="journal article" date="2019" name="Int. J. Syst. Evol. Microbiol.">
        <title>The Global Catalogue of Microorganisms (GCM) 10K type strain sequencing project: providing services to taxonomists for standard genome sequencing and annotation.</title>
        <authorList>
            <consortium name="The Broad Institute Genomics Platform"/>
            <consortium name="The Broad Institute Genome Sequencing Center for Infectious Disease"/>
            <person name="Wu L."/>
            <person name="Ma J."/>
        </authorList>
    </citation>
    <scope>NUCLEOTIDE SEQUENCE [LARGE SCALE GENOMIC DNA]</scope>
    <source>
        <strain evidence="2">CGMCC 1.13574</strain>
    </source>
</reference>
<evidence type="ECO:0000313" key="1">
    <source>
        <dbReference type="EMBL" id="MFD2168957.1"/>
    </source>
</evidence>